<evidence type="ECO:0000313" key="1">
    <source>
        <dbReference type="EMBL" id="CAG8775955.1"/>
    </source>
</evidence>
<gene>
    <name evidence="1" type="ORF">FCALED_LOCUS17827</name>
</gene>
<reference evidence="1" key="1">
    <citation type="submission" date="2021-06" db="EMBL/GenBank/DDBJ databases">
        <authorList>
            <person name="Kallberg Y."/>
            <person name="Tangrot J."/>
            <person name="Rosling A."/>
        </authorList>
    </citation>
    <scope>NUCLEOTIDE SEQUENCE</scope>
    <source>
        <strain evidence="1">UK204</strain>
    </source>
</reference>
<dbReference type="OrthoDB" id="2374322at2759"/>
<feature type="non-terminal residue" evidence="1">
    <location>
        <position position="1"/>
    </location>
</feature>
<name>A0A9N9JEZ1_9GLOM</name>
<dbReference type="Proteomes" id="UP000789570">
    <property type="component" value="Unassembled WGS sequence"/>
</dbReference>
<protein>
    <submittedName>
        <fullName evidence="1">2262_t:CDS:1</fullName>
    </submittedName>
</protein>
<dbReference type="AlphaFoldDB" id="A0A9N9JEZ1"/>
<organism evidence="1 2">
    <name type="scientific">Funneliformis caledonium</name>
    <dbReference type="NCBI Taxonomy" id="1117310"/>
    <lineage>
        <taxon>Eukaryota</taxon>
        <taxon>Fungi</taxon>
        <taxon>Fungi incertae sedis</taxon>
        <taxon>Mucoromycota</taxon>
        <taxon>Glomeromycotina</taxon>
        <taxon>Glomeromycetes</taxon>
        <taxon>Glomerales</taxon>
        <taxon>Glomeraceae</taxon>
        <taxon>Funneliformis</taxon>
    </lineage>
</organism>
<evidence type="ECO:0000313" key="2">
    <source>
        <dbReference type="Proteomes" id="UP000789570"/>
    </source>
</evidence>
<comment type="caution">
    <text evidence="1">The sequence shown here is derived from an EMBL/GenBank/DDBJ whole genome shotgun (WGS) entry which is preliminary data.</text>
</comment>
<proteinExistence type="predicted"/>
<feature type="non-terminal residue" evidence="1">
    <location>
        <position position="40"/>
    </location>
</feature>
<accession>A0A9N9JEZ1</accession>
<dbReference type="EMBL" id="CAJVPQ010029984">
    <property type="protein sequence ID" value="CAG8775955.1"/>
    <property type="molecule type" value="Genomic_DNA"/>
</dbReference>
<keyword evidence="2" id="KW-1185">Reference proteome</keyword>
<sequence length="40" mass="4370">LATVWTAHTKQPISAITICWNLKKVGLSSCIPCKKPAMTE</sequence>